<reference evidence="1" key="1">
    <citation type="journal article" date="2020" name="Nature">
        <title>Giant virus diversity and host interactions through global metagenomics.</title>
        <authorList>
            <person name="Schulz F."/>
            <person name="Roux S."/>
            <person name="Paez-Espino D."/>
            <person name="Jungbluth S."/>
            <person name="Walsh D.A."/>
            <person name="Denef V.J."/>
            <person name="McMahon K.D."/>
            <person name="Konstantinidis K.T."/>
            <person name="Eloe-Fadrosh E.A."/>
            <person name="Kyrpides N.C."/>
            <person name="Woyke T."/>
        </authorList>
    </citation>
    <scope>NUCLEOTIDE SEQUENCE</scope>
    <source>
        <strain evidence="1">GVMAG-S-1004661-13</strain>
    </source>
</reference>
<proteinExistence type="predicted"/>
<dbReference type="AlphaFoldDB" id="A0A6C0AD95"/>
<accession>A0A6C0AD95</accession>
<protein>
    <recommendedName>
        <fullName evidence="2">Packaging ATPase</fullName>
    </recommendedName>
</protein>
<dbReference type="InterPro" id="IPR027417">
    <property type="entry name" value="P-loop_NTPase"/>
</dbReference>
<sequence length="288" mass="33897">MTGEITIQGHELPIKNFKLKSMVDNPSIIMIAKRGSGKSWVIRSILKHLNRTGVPGGVIISGSEKVNPFYSDFFPDLFIHYEYRTDIMENILYRQELIKNKKKEKLKQKKKIDARCFLVMDDVLHDAKSWVKDKPIRDVMMNGRHFDVSFLLAMQYAVGIGPELRSNFDYVFLLAEDFINNQKKLYEHYAGMFPDFKSFQDIFKQMTSNFGAMVIVNRGARHSFTEKVFKYKADVETDKMIGCKQFIKFHKLNYDEEWEKRNTKKLTIDDFARKRKKTGEQIKVQFEE</sequence>
<evidence type="ECO:0000313" key="1">
    <source>
        <dbReference type="EMBL" id="QHS77440.1"/>
    </source>
</evidence>
<dbReference type="SUPFAM" id="SSF52540">
    <property type="entry name" value="P-loop containing nucleoside triphosphate hydrolases"/>
    <property type="match status" value="1"/>
</dbReference>
<organism evidence="1">
    <name type="scientific">viral metagenome</name>
    <dbReference type="NCBI Taxonomy" id="1070528"/>
    <lineage>
        <taxon>unclassified sequences</taxon>
        <taxon>metagenomes</taxon>
        <taxon>organismal metagenomes</taxon>
    </lineage>
</organism>
<evidence type="ECO:0008006" key="2">
    <source>
        <dbReference type="Google" id="ProtNLM"/>
    </source>
</evidence>
<name>A0A6C0AD95_9ZZZZ</name>
<dbReference type="EMBL" id="MN740548">
    <property type="protein sequence ID" value="QHS77440.1"/>
    <property type="molecule type" value="Genomic_DNA"/>
</dbReference>
<dbReference type="InterPro" id="IPR006758">
    <property type="entry name" value="A32L"/>
</dbReference>
<dbReference type="Pfam" id="PF04665">
    <property type="entry name" value="Pox_A32"/>
    <property type="match status" value="1"/>
</dbReference>
<dbReference type="Gene3D" id="3.40.50.300">
    <property type="entry name" value="P-loop containing nucleotide triphosphate hydrolases"/>
    <property type="match status" value="1"/>
</dbReference>